<dbReference type="STRING" id="135651.G0P465"/>
<keyword evidence="1" id="KW-0560">Oxidoreductase</keyword>
<name>G0P465_CAEBE</name>
<dbReference type="Proteomes" id="UP000008068">
    <property type="component" value="Unassembled WGS sequence"/>
</dbReference>
<dbReference type="EMBL" id="GL380059">
    <property type="protein sequence ID" value="EGT44627.1"/>
    <property type="molecule type" value="Genomic_DNA"/>
</dbReference>
<keyword evidence="3" id="KW-1185">Reference proteome</keyword>
<sequence length="139" mass="16184">MSVPPLVRMSVCLSVFMSGCLSVSLYVQMSLETISLAFQNDQNFDKLKTNLSKGFENTGFLDIFCPVHILQSKWLKWRQDAIFQPFDWVLELTKRNIKKRVDQIESGEHVLHDEPDDFLDAYLMKMQKDQREGVESTFT</sequence>
<dbReference type="eggNOG" id="KOG0156">
    <property type="taxonomic scope" value="Eukaryota"/>
</dbReference>
<dbReference type="HOGENOM" id="CLU_1846892_0_0_1"/>
<dbReference type="GO" id="GO:0020037">
    <property type="term" value="F:heme binding"/>
    <property type="evidence" value="ECO:0007669"/>
    <property type="project" value="InterPro"/>
</dbReference>
<dbReference type="InterPro" id="IPR036396">
    <property type="entry name" value="Cyt_P450_sf"/>
</dbReference>
<protein>
    <submittedName>
        <fullName evidence="2">Uncharacterized protein</fullName>
    </submittedName>
</protein>
<gene>
    <name evidence="2" type="ORF">CAEBREN_31592</name>
</gene>
<dbReference type="GO" id="GO:0004497">
    <property type="term" value="F:monooxygenase activity"/>
    <property type="evidence" value="ECO:0007669"/>
    <property type="project" value="UniProtKB-KW"/>
</dbReference>
<proteinExistence type="predicted"/>
<evidence type="ECO:0000256" key="1">
    <source>
        <dbReference type="ARBA" id="ARBA00023033"/>
    </source>
</evidence>
<reference evidence="3" key="1">
    <citation type="submission" date="2011-07" db="EMBL/GenBank/DDBJ databases">
        <authorList>
            <consortium name="Caenorhabditis brenneri Sequencing and Analysis Consortium"/>
            <person name="Wilson R.K."/>
        </authorList>
    </citation>
    <scope>NUCLEOTIDE SEQUENCE [LARGE SCALE GENOMIC DNA]</scope>
    <source>
        <strain evidence="3">PB2801</strain>
    </source>
</reference>
<dbReference type="GO" id="GO:0016705">
    <property type="term" value="F:oxidoreductase activity, acting on paired donors, with incorporation or reduction of molecular oxygen"/>
    <property type="evidence" value="ECO:0007669"/>
    <property type="project" value="InterPro"/>
</dbReference>
<dbReference type="SUPFAM" id="SSF48264">
    <property type="entry name" value="Cytochrome P450"/>
    <property type="match status" value="1"/>
</dbReference>
<evidence type="ECO:0000313" key="3">
    <source>
        <dbReference type="Proteomes" id="UP000008068"/>
    </source>
</evidence>
<dbReference type="GO" id="GO:0005506">
    <property type="term" value="F:iron ion binding"/>
    <property type="evidence" value="ECO:0007669"/>
    <property type="project" value="InterPro"/>
</dbReference>
<dbReference type="InParanoid" id="G0P465"/>
<evidence type="ECO:0000313" key="2">
    <source>
        <dbReference type="EMBL" id="EGT44627.1"/>
    </source>
</evidence>
<keyword evidence="1" id="KW-0503">Monooxygenase</keyword>
<dbReference type="OrthoDB" id="2789670at2759"/>
<accession>G0P465</accession>
<dbReference type="AlphaFoldDB" id="G0P465"/>
<organism evidence="3">
    <name type="scientific">Caenorhabditis brenneri</name>
    <name type="common">Nematode worm</name>
    <dbReference type="NCBI Taxonomy" id="135651"/>
    <lineage>
        <taxon>Eukaryota</taxon>
        <taxon>Metazoa</taxon>
        <taxon>Ecdysozoa</taxon>
        <taxon>Nematoda</taxon>
        <taxon>Chromadorea</taxon>
        <taxon>Rhabditida</taxon>
        <taxon>Rhabditina</taxon>
        <taxon>Rhabditomorpha</taxon>
        <taxon>Rhabditoidea</taxon>
        <taxon>Rhabditidae</taxon>
        <taxon>Peloderinae</taxon>
        <taxon>Caenorhabditis</taxon>
    </lineage>
</organism>